<protein>
    <recommendedName>
        <fullName evidence="2">Anti-sigma factor antagonist</fullName>
    </recommendedName>
</protein>
<dbReference type="AlphaFoldDB" id="A0A2T0PZY3"/>
<organism evidence="4 5">
    <name type="scientific">Allonocardiopsis opalescens</name>
    <dbReference type="NCBI Taxonomy" id="1144618"/>
    <lineage>
        <taxon>Bacteria</taxon>
        <taxon>Bacillati</taxon>
        <taxon>Actinomycetota</taxon>
        <taxon>Actinomycetes</taxon>
        <taxon>Streptosporangiales</taxon>
        <taxon>Allonocardiopsis</taxon>
    </lineage>
</organism>
<comment type="similarity">
    <text evidence="1 2">Belongs to the anti-sigma-factor antagonist family.</text>
</comment>
<sequence>MSFSATMRLDDDVATIRLTGDLDARSAPEFNELVNEATGLQVNRMVLIMDELAYMSSAGLRCLVFAHQKMPPGRDLVLVGARPEVVETIKLTGFDRSVLIEQSTEA</sequence>
<dbReference type="PANTHER" id="PTHR33495">
    <property type="entry name" value="ANTI-SIGMA FACTOR ANTAGONIST TM_1081-RELATED-RELATED"/>
    <property type="match status" value="1"/>
</dbReference>
<comment type="caution">
    <text evidence="4">The sequence shown here is derived from an EMBL/GenBank/DDBJ whole genome shotgun (WGS) entry which is preliminary data.</text>
</comment>
<dbReference type="NCBIfam" id="TIGR00377">
    <property type="entry name" value="ant_ant_sig"/>
    <property type="match status" value="1"/>
</dbReference>
<dbReference type="CDD" id="cd07043">
    <property type="entry name" value="STAS_anti-anti-sigma_factors"/>
    <property type="match status" value="1"/>
</dbReference>
<dbReference type="InterPro" id="IPR003658">
    <property type="entry name" value="Anti-sigma_ant"/>
</dbReference>
<name>A0A2T0PZY3_9ACTN</name>
<proteinExistence type="inferred from homology"/>
<dbReference type="Pfam" id="PF01740">
    <property type="entry name" value="STAS"/>
    <property type="match status" value="1"/>
</dbReference>
<keyword evidence="5" id="KW-1185">Reference proteome</keyword>
<evidence type="ECO:0000256" key="1">
    <source>
        <dbReference type="ARBA" id="ARBA00009013"/>
    </source>
</evidence>
<feature type="domain" description="STAS" evidence="3">
    <location>
        <begin position="3"/>
        <end position="106"/>
    </location>
</feature>
<dbReference type="Gene3D" id="3.30.750.24">
    <property type="entry name" value="STAS domain"/>
    <property type="match status" value="1"/>
</dbReference>
<evidence type="ECO:0000259" key="3">
    <source>
        <dbReference type="PROSITE" id="PS50801"/>
    </source>
</evidence>
<gene>
    <name evidence="4" type="ORF">CLV72_106133</name>
</gene>
<accession>A0A2T0PZY3</accession>
<dbReference type="InterPro" id="IPR002645">
    <property type="entry name" value="STAS_dom"/>
</dbReference>
<dbReference type="SUPFAM" id="SSF52091">
    <property type="entry name" value="SpoIIaa-like"/>
    <property type="match status" value="1"/>
</dbReference>
<dbReference type="GO" id="GO:0043856">
    <property type="term" value="F:anti-sigma factor antagonist activity"/>
    <property type="evidence" value="ECO:0007669"/>
    <property type="project" value="InterPro"/>
</dbReference>
<dbReference type="Proteomes" id="UP000237846">
    <property type="component" value="Unassembled WGS sequence"/>
</dbReference>
<dbReference type="PROSITE" id="PS50801">
    <property type="entry name" value="STAS"/>
    <property type="match status" value="1"/>
</dbReference>
<dbReference type="EMBL" id="PVZC01000006">
    <property type="protein sequence ID" value="PRX97097.1"/>
    <property type="molecule type" value="Genomic_DNA"/>
</dbReference>
<evidence type="ECO:0000313" key="5">
    <source>
        <dbReference type="Proteomes" id="UP000237846"/>
    </source>
</evidence>
<evidence type="ECO:0000313" key="4">
    <source>
        <dbReference type="EMBL" id="PRX97097.1"/>
    </source>
</evidence>
<dbReference type="RefSeq" id="WP_106248825.1">
    <property type="nucleotide sequence ID" value="NZ_PVZC01000006.1"/>
</dbReference>
<dbReference type="OrthoDB" id="9794628at2"/>
<reference evidence="4 5" key="1">
    <citation type="submission" date="2018-03" db="EMBL/GenBank/DDBJ databases">
        <title>Genomic Encyclopedia of Archaeal and Bacterial Type Strains, Phase II (KMG-II): from individual species to whole genera.</title>
        <authorList>
            <person name="Goeker M."/>
        </authorList>
    </citation>
    <scope>NUCLEOTIDE SEQUENCE [LARGE SCALE GENOMIC DNA]</scope>
    <source>
        <strain evidence="4 5">DSM 45601</strain>
    </source>
</reference>
<evidence type="ECO:0000256" key="2">
    <source>
        <dbReference type="RuleBase" id="RU003749"/>
    </source>
</evidence>
<dbReference type="PANTHER" id="PTHR33495:SF14">
    <property type="entry name" value="ANTI-SIGMA FACTOR ANTAGONIST"/>
    <property type="match status" value="1"/>
</dbReference>
<dbReference type="InterPro" id="IPR036513">
    <property type="entry name" value="STAS_dom_sf"/>
</dbReference>